<dbReference type="SUPFAM" id="SSF54928">
    <property type="entry name" value="RNA-binding domain, RBD"/>
    <property type="match status" value="1"/>
</dbReference>
<dbReference type="Pfam" id="PF00076">
    <property type="entry name" value="RRM_1"/>
    <property type="match status" value="1"/>
</dbReference>
<dbReference type="GO" id="GO:0000398">
    <property type="term" value="P:mRNA splicing, via spliceosome"/>
    <property type="evidence" value="ECO:0007669"/>
    <property type="project" value="TreeGrafter"/>
</dbReference>
<proteinExistence type="predicted"/>
<reference evidence="4 5" key="1">
    <citation type="journal article" date="2009" name="Nat. Biotechnol.">
        <title>Genome sequence of the recombinant protein production host Pichia pastoris.</title>
        <authorList>
            <person name="De Schutter K."/>
            <person name="Lin Y.C."/>
            <person name="Tiels P."/>
            <person name="Van Hecke A."/>
            <person name="Glinka S."/>
            <person name="Weber-Lehmann J."/>
            <person name="Rouze P."/>
            <person name="Van de Peer Y."/>
            <person name="Callewaert N."/>
        </authorList>
    </citation>
    <scope>NUCLEOTIDE SEQUENCE [LARGE SCALE GENOMIC DNA]</scope>
    <source>
        <strain evidence="5">GS115 / ATCC 20864</strain>
    </source>
</reference>
<dbReference type="GO" id="GO:0071013">
    <property type="term" value="C:catalytic step 2 spliceosome"/>
    <property type="evidence" value="ECO:0007669"/>
    <property type="project" value="TreeGrafter"/>
</dbReference>
<dbReference type="PANTHER" id="PTHR45880:SF1">
    <property type="entry name" value="RNA-BINDING MOTIF PROTEIN, X-LINKED 2"/>
    <property type="match status" value="1"/>
</dbReference>
<dbReference type="AlphaFoldDB" id="C4QVZ5"/>
<feature type="domain" description="RRM" evidence="3">
    <location>
        <begin position="6"/>
        <end position="76"/>
    </location>
</feature>
<keyword evidence="5" id="KW-1185">Reference proteome</keyword>
<protein>
    <recommendedName>
        <fullName evidence="3">RRM domain-containing protein</fullName>
    </recommendedName>
</protein>
<dbReference type="InterPro" id="IPR000504">
    <property type="entry name" value="RRM_dom"/>
</dbReference>
<dbReference type="GO" id="GO:0005686">
    <property type="term" value="C:U2 snRNP"/>
    <property type="evidence" value="ECO:0007669"/>
    <property type="project" value="EnsemblFungi"/>
</dbReference>
<evidence type="ECO:0000256" key="2">
    <source>
        <dbReference type="PROSITE-ProRule" id="PRU00176"/>
    </source>
</evidence>
<evidence type="ECO:0000313" key="4">
    <source>
        <dbReference type="EMBL" id="CAY67418.1"/>
    </source>
</evidence>
<dbReference type="SMR" id="C4QVZ5"/>
<evidence type="ECO:0000259" key="3">
    <source>
        <dbReference type="PROSITE" id="PS50102"/>
    </source>
</evidence>
<evidence type="ECO:0000313" key="5">
    <source>
        <dbReference type="Proteomes" id="UP000000314"/>
    </source>
</evidence>
<gene>
    <name evidence="4" type="ordered locus">PAS_chr1-1_0060</name>
</gene>
<dbReference type="PANTHER" id="PTHR45880">
    <property type="entry name" value="RNA-BINDING MOTIF PROTEIN, X-LINKED 2"/>
    <property type="match status" value="1"/>
</dbReference>
<dbReference type="eggNOG" id="KOG0114">
    <property type="taxonomic scope" value="Eukaryota"/>
</dbReference>
<keyword evidence="1 2" id="KW-0694">RNA-binding</keyword>
<organism evidence="4 5">
    <name type="scientific">Komagataella phaffii (strain GS115 / ATCC 20864)</name>
    <name type="common">Yeast</name>
    <name type="synonym">Pichia pastoris</name>
    <dbReference type="NCBI Taxonomy" id="644223"/>
    <lineage>
        <taxon>Eukaryota</taxon>
        <taxon>Fungi</taxon>
        <taxon>Dikarya</taxon>
        <taxon>Ascomycota</taxon>
        <taxon>Saccharomycotina</taxon>
        <taxon>Pichiomycetes</taxon>
        <taxon>Pichiales</taxon>
        <taxon>Pichiaceae</taxon>
        <taxon>Komagataella</taxon>
    </lineage>
</organism>
<dbReference type="STRING" id="644223.C4QVZ5"/>
<accession>C4QVZ5</accession>
<dbReference type="OrthoDB" id="275748at2759"/>
<dbReference type="SMART" id="SM00360">
    <property type="entry name" value="RRM"/>
    <property type="match status" value="1"/>
</dbReference>
<dbReference type="Gene3D" id="3.30.70.330">
    <property type="match status" value="1"/>
</dbReference>
<dbReference type="GeneID" id="8197577"/>
<dbReference type="OMA" id="VLYYRSN"/>
<dbReference type="InterPro" id="IPR035979">
    <property type="entry name" value="RBD_domain_sf"/>
</dbReference>
<dbReference type="Proteomes" id="UP000000314">
    <property type="component" value="Chromosome 1"/>
</dbReference>
<dbReference type="GO" id="GO:0003723">
    <property type="term" value="F:RNA binding"/>
    <property type="evidence" value="ECO:0007669"/>
    <property type="project" value="UniProtKB-UniRule"/>
</dbReference>
<dbReference type="EMBL" id="FN392319">
    <property type="protein sequence ID" value="CAY67418.1"/>
    <property type="molecule type" value="Genomic_DNA"/>
</dbReference>
<dbReference type="InterPro" id="IPR051847">
    <property type="entry name" value="RNA_proc/Spliceosome_comp"/>
</dbReference>
<dbReference type="KEGG" id="ppa:PAS_chr1-1_0060"/>
<evidence type="ECO:0000256" key="1">
    <source>
        <dbReference type="ARBA" id="ARBA00022884"/>
    </source>
</evidence>
<dbReference type="InterPro" id="IPR012677">
    <property type="entry name" value="Nucleotide-bd_a/b_plait_sf"/>
</dbReference>
<sequence>MSKDFPIVLVKNLPYTTTGDDLYEVFGKYGNIMQVRLGNQADTRGSGLIVFKNLKSAQTCVDKANGYNFNGRYLVVLHYMVDLSKIQDEMLEVRRKEVAKIDAQQRSLTDKETQ</sequence>
<dbReference type="RefSeq" id="XP_002489699.1">
    <property type="nucleotide sequence ID" value="XM_002489654.1"/>
</dbReference>
<dbReference type="InParanoid" id="C4QVZ5"/>
<dbReference type="GO" id="GO:0071011">
    <property type="term" value="C:precatalytic spliceosome"/>
    <property type="evidence" value="ECO:0007669"/>
    <property type="project" value="TreeGrafter"/>
</dbReference>
<dbReference type="HOGENOM" id="CLU_012062_25_3_1"/>
<dbReference type="PROSITE" id="PS50102">
    <property type="entry name" value="RRM"/>
    <property type="match status" value="1"/>
</dbReference>
<name>C4QVZ5_KOMPG</name>